<comment type="caution">
    <text evidence="1">The sequence shown here is derived from an EMBL/GenBank/DDBJ whole genome shotgun (WGS) entry which is preliminary data.</text>
</comment>
<name>A0ABQ7MPC7_BRACM</name>
<accession>A0ABQ7MPC7</accession>
<evidence type="ECO:0000313" key="1">
    <source>
        <dbReference type="EMBL" id="KAG5400370.1"/>
    </source>
</evidence>
<dbReference type="EMBL" id="JADBGQ010000004">
    <property type="protein sequence ID" value="KAG5400370.1"/>
    <property type="molecule type" value="Genomic_DNA"/>
</dbReference>
<organism evidence="1 2">
    <name type="scientific">Brassica rapa subsp. trilocularis</name>
    <dbReference type="NCBI Taxonomy" id="1813537"/>
    <lineage>
        <taxon>Eukaryota</taxon>
        <taxon>Viridiplantae</taxon>
        <taxon>Streptophyta</taxon>
        <taxon>Embryophyta</taxon>
        <taxon>Tracheophyta</taxon>
        <taxon>Spermatophyta</taxon>
        <taxon>Magnoliopsida</taxon>
        <taxon>eudicotyledons</taxon>
        <taxon>Gunneridae</taxon>
        <taxon>Pentapetalae</taxon>
        <taxon>rosids</taxon>
        <taxon>malvids</taxon>
        <taxon>Brassicales</taxon>
        <taxon>Brassicaceae</taxon>
        <taxon>Brassiceae</taxon>
        <taxon>Brassica</taxon>
    </lineage>
</organism>
<proteinExistence type="predicted"/>
<gene>
    <name evidence="1" type="primary">A04p011360.1_BraROA</name>
    <name evidence="1" type="ORF">IGI04_014977</name>
</gene>
<reference evidence="1 2" key="1">
    <citation type="submission" date="2021-03" db="EMBL/GenBank/DDBJ databases">
        <authorList>
            <person name="King G.J."/>
            <person name="Bancroft I."/>
            <person name="Baten A."/>
            <person name="Bloomfield J."/>
            <person name="Borpatragohain P."/>
            <person name="He Z."/>
            <person name="Irish N."/>
            <person name="Irwin J."/>
            <person name="Liu K."/>
            <person name="Mauleon R.P."/>
            <person name="Moore J."/>
            <person name="Morris R."/>
            <person name="Ostergaard L."/>
            <person name="Wang B."/>
            <person name="Wells R."/>
        </authorList>
    </citation>
    <scope>NUCLEOTIDE SEQUENCE [LARGE SCALE GENOMIC DNA]</scope>
    <source>
        <strain evidence="1">R-o-18</strain>
        <tissue evidence="1">Leaf</tissue>
    </source>
</reference>
<keyword evidence="2" id="KW-1185">Reference proteome</keyword>
<sequence>MKKKIDSTDMIAFQQNAKVAQIGKICLTVMMSHRELGFQSPTLVKESDDCGLTYGDGGSPRLSPLKADTSLDRIDYGDGHDFWIFATVMLHDNGGGIVLVDDPC</sequence>
<protein>
    <submittedName>
        <fullName evidence="1">Uncharacterized protein</fullName>
    </submittedName>
</protein>
<evidence type="ECO:0000313" key="2">
    <source>
        <dbReference type="Proteomes" id="UP000823674"/>
    </source>
</evidence>
<dbReference type="Proteomes" id="UP000823674">
    <property type="component" value="Chromosome A04"/>
</dbReference>